<comment type="caution">
    <text evidence="1">The sequence shown here is derived from an EMBL/GenBank/DDBJ whole genome shotgun (WGS) entry which is preliminary data.</text>
</comment>
<dbReference type="EMBL" id="JAPHNI010000043">
    <property type="protein sequence ID" value="KAJ8117738.1"/>
    <property type="molecule type" value="Genomic_DNA"/>
</dbReference>
<organism evidence="1 2">
    <name type="scientific">Boeremia exigua</name>
    <dbReference type="NCBI Taxonomy" id="749465"/>
    <lineage>
        <taxon>Eukaryota</taxon>
        <taxon>Fungi</taxon>
        <taxon>Dikarya</taxon>
        <taxon>Ascomycota</taxon>
        <taxon>Pezizomycotina</taxon>
        <taxon>Dothideomycetes</taxon>
        <taxon>Pleosporomycetidae</taxon>
        <taxon>Pleosporales</taxon>
        <taxon>Pleosporineae</taxon>
        <taxon>Didymellaceae</taxon>
        <taxon>Boeremia</taxon>
    </lineage>
</organism>
<name>A0ACC2IRB5_9PLEO</name>
<dbReference type="Proteomes" id="UP001153331">
    <property type="component" value="Unassembled WGS sequence"/>
</dbReference>
<keyword evidence="2" id="KW-1185">Reference proteome</keyword>
<reference evidence="1" key="1">
    <citation type="submission" date="2022-11" db="EMBL/GenBank/DDBJ databases">
        <title>Genome Sequence of Boeremia exigua.</title>
        <authorList>
            <person name="Buettner E."/>
        </authorList>
    </citation>
    <scope>NUCLEOTIDE SEQUENCE</scope>
    <source>
        <strain evidence="1">CU02</strain>
    </source>
</reference>
<gene>
    <name evidence="1" type="ORF">OPT61_g1136</name>
</gene>
<sequence length="584" mass="67438">MSFQRSSALESQPTNWRREDDPSYADDPEFRDFASKVSDDLFALTRNVSRLSTELSKLGTKHETARVRERVKSTTEETAEKFKEIGEGVKKISQWPDVGPSQRFTQSKLSREFKASLTEFQQLQKQALEKERASASAARAALDDQASPSAERTEFGQQQEQEQLRLANQDEVDFQESLIIERESEIRNIEQSVGELNELFRDVAHMVHEQGAQLDIIEENVEVTHDASRGAHVNLKQASNYQKSARTQVCFFIVMFACVTLWGCGPMVAPASDIWMSPSDSTMSDLVDRTRKATRAQLLRDYIFSRPATAQSIRQPANLQDEPPLHSTLARLATPDTVTIEVGPERVKYHVSEVFLSHHSEYFERALAGIWREASERTVVLGSDIESSTFNLFVEWLYTQTLPSLSPDWRRIADPLHPYSVSAKMLRLKLYVFADRFIVPQLRKQLNRAIVNDYDSDCPALEEYETIIYAFNNLPSTDPILDLIVDRYFMVWRLDLDEGEEEGSYENLPHEFLLRFYKRVGRWRKDDLLNRHQLFNMDFCSYHEHKTEKERSQCPYKTQKMKAGQVWLTRESRGEQASFETDIA</sequence>
<evidence type="ECO:0000313" key="2">
    <source>
        <dbReference type="Proteomes" id="UP001153331"/>
    </source>
</evidence>
<evidence type="ECO:0000313" key="1">
    <source>
        <dbReference type="EMBL" id="KAJ8117738.1"/>
    </source>
</evidence>
<accession>A0ACC2IRB5</accession>
<protein>
    <submittedName>
        <fullName evidence="1">Uncharacterized protein</fullName>
    </submittedName>
</protein>
<proteinExistence type="predicted"/>